<proteinExistence type="predicted"/>
<feature type="domain" description="SLH" evidence="2">
    <location>
        <begin position="33"/>
        <end position="102"/>
    </location>
</feature>
<feature type="chain" id="PRO_5008533313" description="SLH domain-containing protein" evidence="1">
    <location>
        <begin position="27"/>
        <end position="371"/>
    </location>
</feature>
<evidence type="ECO:0000259" key="2">
    <source>
        <dbReference type="PROSITE" id="PS51272"/>
    </source>
</evidence>
<dbReference type="PANTHER" id="PTHR43308">
    <property type="entry name" value="OUTER MEMBRANE PROTEIN ALPHA-RELATED"/>
    <property type="match status" value="1"/>
</dbReference>
<protein>
    <recommendedName>
        <fullName evidence="2">SLH domain-containing protein</fullName>
    </recommendedName>
</protein>
<keyword evidence="1" id="KW-0732">Signal</keyword>
<dbReference type="Pfam" id="PF00395">
    <property type="entry name" value="SLH"/>
    <property type="match status" value="2"/>
</dbReference>
<dbReference type="OrthoDB" id="174569at2"/>
<feature type="domain" description="SLH" evidence="2">
    <location>
        <begin position="103"/>
        <end position="166"/>
    </location>
</feature>
<evidence type="ECO:0000256" key="1">
    <source>
        <dbReference type="SAM" id="SignalP"/>
    </source>
</evidence>
<keyword evidence="4" id="KW-1185">Reference proteome</keyword>
<gene>
    <name evidence="3" type="ORF">ABE41_017055</name>
</gene>
<dbReference type="RefSeq" id="WP_066292949.1">
    <property type="nucleotide sequence ID" value="NZ_CP016761.1"/>
</dbReference>
<sequence length="371" mass="42396">MKKKLASSLLALSLLATPFAGQSASAAGYKDPFTYYMPVDIEGHWAENNLWEMLYADIVRGTIETVEDDGVEFDLLFLNPDDKITRGEFVSFIVRALELKANGKTVPFKDISKHWGKTHIQIAYQNGVVSGTSATTFEPNKKITRAEMAAMLVRAFNKTVEFENGTPKDYKDLPKDHWAYNHLRMVNGLDIMKGISADKLAPNNQATRAESIVMIYRSLKNETANLPTKEMLELVILDNETKGTKYINEKNWDAMRDLIDVRQMGFAHSASNTFLDMILEPKFVVYNSVLTGDIGIDYENAEINTRLVKIKLENAIYDMERTEDGETVEYEKDASGYAYLRLENNRWRLYTSDEVESNYEEWYELLFGTEE</sequence>
<reference evidence="3 4" key="1">
    <citation type="submission" date="2016-08" db="EMBL/GenBank/DDBJ databases">
        <title>Complete genome sequence of Fictibacillus arsenicus G25-54, a strain with toxicity to nematodes and a potential arsenic-resistance activity.</title>
        <authorList>
            <person name="Zheng Z."/>
        </authorList>
    </citation>
    <scope>NUCLEOTIDE SEQUENCE [LARGE SCALE GENOMIC DNA]</scope>
    <source>
        <strain evidence="3 4">G25-54</strain>
    </source>
</reference>
<evidence type="ECO:0000313" key="3">
    <source>
        <dbReference type="EMBL" id="ANX13720.1"/>
    </source>
</evidence>
<dbReference type="STRING" id="255247.ABE41_017055"/>
<dbReference type="PANTHER" id="PTHR43308:SF5">
    <property type="entry name" value="S-LAYER PROTEIN _ PEPTIDOGLYCAN ENDO-BETA-N-ACETYLGLUCOSAMINIDASE"/>
    <property type="match status" value="1"/>
</dbReference>
<dbReference type="EMBL" id="CP016761">
    <property type="protein sequence ID" value="ANX13720.1"/>
    <property type="molecule type" value="Genomic_DNA"/>
</dbReference>
<dbReference type="InterPro" id="IPR001119">
    <property type="entry name" value="SLH_dom"/>
</dbReference>
<feature type="domain" description="SLH" evidence="2">
    <location>
        <begin position="167"/>
        <end position="229"/>
    </location>
</feature>
<dbReference type="AlphaFoldDB" id="A0A1B1Z8H7"/>
<name>A0A1B1Z8H7_9BACL</name>
<feature type="signal peptide" evidence="1">
    <location>
        <begin position="1"/>
        <end position="26"/>
    </location>
</feature>
<dbReference type="InterPro" id="IPR051465">
    <property type="entry name" value="Cell_Envelope_Struct_Comp"/>
</dbReference>
<dbReference type="PROSITE" id="PS51272">
    <property type="entry name" value="SLH"/>
    <property type="match status" value="3"/>
</dbReference>
<dbReference type="KEGG" id="far:ABE41_017055"/>
<accession>A0A1B1Z8H7</accession>
<dbReference type="Proteomes" id="UP000077412">
    <property type="component" value="Chromosome"/>
</dbReference>
<evidence type="ECO:0000313" key="4">
    <source>
        <dbReference type="Proteomes" id="UP000077412"/>
    </source>
</evidence>
<organism evidence="3 4">
    <name type="scientific">Fictibacillus arsenicus</name>
    <dbReference type="NCBI Taxonomy" id="255247"/>
    <lineage>
        <taxon>Bacteria</taxon>
        <taxon>Bacillati</taxon>
        <taxon>Bacillota</taxon>
        <taxon>Bacilli</taxon>
        <taxon>Bacillales</taxon>
        <taxon>Fictibacillaceae</taxon>
        <taxon>Fictibacillus</taxon>
    </lineage>
</organism>